<protein>
    <submittedName>
        <fullName evidence="2">Uncharacterized protein</fullName>
    </submittedName>
</protein>
<comment type="caution">
    <text evidence="2">The sequence shown here is derived from an EMBL/GenBank/DDBJ whole genome shotgun (WGS) entry which is preliminary data.</text>
</comment>
<dbReference type="Proteomes" id="UP000299102">
    <property type="component" value="Unassembled WGS sequence"/>
</dbReference>
<proteinExistence type="predicted"/>
<evidence type="ECO:0000313" key="3">
    <source>
        <dbReference type="Proteomes" id="UP000299102"/>
    </source>
</evidence>
<organism evidence="2 3">
    <name type="scientific">Eumeta variegata</name>
    <name type="common">Bagworm moth</name>
    <name type="synonym">Eumeta japonica</name>
    <dbReference type="NCBI Taxonomy" id="151549"/>
    <lineage>
        <taxon>Eukaryota</taxon>
        <taxon>Metazoa</taxon>
        <taxon>Ecdysozoa</taxon>
        <taxon>Arthropoda</taxon>
        <taxon>Hexapoda</taxon>
        <taxon>Insecta</taxon>
        <taxon>Pterygota</taxon>
        <taxon>Neoptera</taxon>
        <taxon>Endopterygota</taxon>
        <taxon>Lepidoptera</taxon>
        <taxon>Glossata</taxon>
        <taxon>Ditrysia</taxon>
        <taxon>Tineoidea</taxon>
        <taxon>Psychidae</taxon>
        <taxon>Oiketicinae</taxon>
        <taxon>Eumeta</taxon>
    </lineage>
</organism>
<feature type="region of interest" description="Disordered" evidence="1">
    <location>
        <begin position="49"/>
        <end position="81"/>
    </location>
</feature>
<gene>
    <name evidence="2" type="ORF">EVAR_81687_1</name>
</gene>
<accession>A0A4C1V3H2</accession>
<keyword evidence="3" id="KW-1185">Reference proteome</keyword>
<name>A0A4C1V3H2_EUMVA</name>
<reference evidence="2 3" key="1">
    <citation type="journal article" date="2019" name="Commun. Biol.">
        <title>The bagworm genome reveals a unique fibroin gene that provides high tensile strength.</title>
        <authorList>
            <person name="Kono N."/>
            <person name="Nakamura H."/>
            <person name="Ohtoshi R."/>
            <person name="Tomita M."/>
            <person name="Numata K."/>
            <person name="Arakawa K."/>
        </authorList>
    </citation>
    <scope>NUCLEOTIDE SEQUENCE [LARGE SCALE GENOMIC DNA]</scope>
</reference>
<sequence length="81" mass="9066">MLALLLLLAALCWYGMFRWRRRRMYELAALVPGPPEFPLIGHLLKFSGSTQGPSSELYEENDPRRGLTGGSAVAATRSRED</sequence>
<dbReference type="EMBL" id="BGZK01000266">
    <property type="protein sequence ID" value="GBP32896.1"/>
    <property type="molecule type" value="Genomic_DNA"/>
</dbReference>
<dbReference type="AlphaFoldDB" id="A0A4C1V3H2"/>
<evidence type="ECO:0000256" key="1">
    <source>
        <dbReference type="SAM" id="MobiDB-lite"/>
    </source>
</evidence>
<dbReference type="OrthoDB" id="1470350at2759"/>
<evidence type="ECO:0000313" key="2">
    <source>
        <dbReference type="EMBL" id="GBP32896.1"/>
    </source>
</evidence>